<comment type="caution">
    <text evidence="2">The sequence shown here is derived from an EMBL/GenBank/DDBJ whole genome shotgun (WGS) entry which is preliminary data.</text>
</comment>
<name>A0A4T3F0E4_9SPHN</name>
<dbReference type="OrthoDB" id="7605380at2"/>
<feature type="coiled-coil region" evidence="1">
    <location>
        <begin position="100"/>
        <end position="127"/>
    </location>
</feature>
<organism evidence="2 3">
    <name type="scientific">Alteraurantiacibacter aquimixticola</name>
    <dbReference type="NCBI Taxonomy" id="2489173"/>
    <lineage>
        <taxon>Bacteria</taxon>
        <taxon>Pseudomonadati</taxon>
        <taxon>Pseudomonadota</taxon>
        <taxon>Alphaproteobacteria</taxon>
        <taxon>Sphingomonadales</taxon>
        <taxon>Erythrobacteraceae</taxon>
        <taxon>Alteraurantiacibacter</taxon>
    </lineage>
</organism>
<evidence type="ECO:0000256" key="1">
    <source>
        <dbReference type="SAM" id="Coils"/>
    </source>
</evidence>
<protein>
    <submittedName>
        <fullName evidence="2">Uncharacterized protein</fullName>
    </submittedName>
</protein>
<evidence type="ECO:0000313" key="3">
    <source>
        <dbReference type="Proteomes" id="UP000309389"/>
    </source>
</evidence>
<dbReference type="EMBL" id="SSHH01000002">
    <property type="protein sequence ID" value="TIX50499.1"/>
    <property type="molecule type" value="Genomic_DNA"/>
</dbReference>
<dbReference type="RefSeq" id="WP_136693519.1">
    <property type="nucleotide sequence ID" value="NZ_SSHH01000002.1"/>
</dbReference>
<dbReference type="Proteomes" id="UP000309389">
    <property type="component" value="Unassembled WGS sequence"/>
</dbReference>
<dbReference type="AlphaFoldDB" id="A0A4T3F0E4"/>
<accession>A0A4T3F0E4</accession>
<gene>
    <name evidence="2" type="ORF">E5222_09525</name>
</gene>
<keyword evidence="1" id="KW-0175">Coiled coil</keyword>
<proteinExistence type="predicted"/>
<evidence type="ECO:0000313" key="2">
    <source>
        <dbReference type="EMBL" id="TIX50499.1"/>
    </source>
</evidence>
<reference evidence="2 3" key="1">
    <citation type="submission" date="2019-04" db="EMBL/GenBank/DDBJ databases">
        <title>Altererythrobacter aquimixticola sp. nov., isolated from sediment of junction between the ocean and a freshwater spring.</title>
        <authorList>
            <person name="Yoon J.-H."/>
        </authorList>
    </citation>
    <scope>NUCLEOTIDE SEQUENCE [LARGE SCALE GENOMIC DNA]</scope>
    <source>
        <strain evidence="2 3">SSKS-13</strain>
    </source>
</reference>
<keyword evidence="3" id="KW-1185">Reference proteome</keyword>
<sequence>MSNVGRKTNASRAASADAARRALEAEYPLLADATSALRTERPTLEKLSAIIGRALAEIEAHGQAPTKASAPNSPLPQRQFEAANKLASLSAVREGMQEISDLVLEELRKLEIQVERAKTDLLLVTLEREPIEQYKEELLRKFELAGLTGAMARNISVKKIRRLMGSASFNSGDSAKQKASLAPSDGLPNKHNPWTTILVSTPEFEIKAMQFVETGETKKDFDQCNLPPSPDLAAFGYEELYDEFVGARTAKEKADACWNICHRWLIENRYAQIDNIMRKRAWLLCFGLAYGFARDIGDLHKVKLPSPRSANEFLVAERVN</sequence>